<reference evidence="8 9" key="1">
    <citation type="submission" date="2019-07" db="EMBL/GenBank/DDBJ databases">
        <title>Whole genome shotgun sequence of Deinococcus cellulosilyticus NBRC 106333.</title>
        <authorList>
            <person name="Hosoyama A."/>
            <person name="Uohara A."/>
            <person name="Ohji S."/>
            <person name="Ichikawa N."/>
        </authorList>
    </citation>
    <scope>NUCLEOTIDE SEQUENCE [LARGE SCALE GENOMIC DNA]</scope>
    <source>
        <strain evidence="8 9">NBRC 106333</strain>
    </source>
</reference>
<dbReference type="SUPFAM" id="SSF50022">
    <property type="entry name" value="ISP domain"/>
    <property type="match status" value="1"/>
</dbReference>
<gene>
    <name evidence="8" type="ORF">DC3_44840</name>
</gene>
<dbReference type="RefSeq" id="WP_146888315.1">
    <property type="nucleotide sequence ID" value="NZ_BJXB01000025.1"/>
</dbReference>
<keyword evidence="2" id="KW-0479">Metal-binding</keyword>
<sequence>MSEPKVTRRKLLEYWWVLPVAGTFGAFGGMFWYASNVTFGKKQPKSLNFKAGEVKFVADASDLKNAFDSLEFTYAGVPCVLMQLPEATAASVSLEDRHFAAYSRICTHLGCPVQPLRDQEATALTFNYRIKHPMLGCHCHYSIFDPLQEGKSVFGKALHPLPRVKLSLKEGRIFASGLEPAPGQGG</sequence>
<evidence type="ECO:0000256" key="6">
    <source>
        <dbReference type="SAM" id="Phobius"/>
    </source>
</evidence>
<evidence type="ECO:0000256" key="2">
    <source>
        <dbReference type="ARBA" id="ARBA00022723"/>
    </source>
</evidence>
<dbReference type="PROSITE" id="PS51296">
    <property type="entry name" value="RIESKE"/>
    <property type="match status" value="1"/>
</dbReference>
<keyword evidence="3" id="KW-0408">Iron</keyword>
<dbReference type="Pfam" id="PF00355">
    <property type="entry name" value="Rieske"/>
    <property type="match status" value="1"/>
</dbReference>
<feature type="transmembrane region" description="Helical" evidence="6">
    <location>
        <begin position="12"/>
        <end position="34"/>
    </location>
</feature>
<dbReference type="InterPro" id="IPR036922">
    <property type="entry name" value="Rieske_2Fe-2S_sf"/>
</dbReference>
<keyword evidence="6" id="KW-1133">Transmembrane helix</keyword>
<evidence type="ECO:0000256" key="3">
    <source>
        <dbReference type="ARBA" id="ARBA00023004"/>
    </source>
</evidence>
<dbReference type="InterPro" id="IPR017941">
    <property type="entry name" value="Rieske_2Fe-2S"/>
</dbReference>
<dbReference type="InterPro" id="IPR014349">
    <property type="entry name" value="Rieske_Fe-S_prot"/>
</dbReference>
<feature type="domain" description="Rieske" evidence="7">
    <location>
        <begin position="55"/>
        <end position="175"/>
    </location>
</feature>
<accession>A0A511N7N2</accession>
<dbReference type="Gene3D" id="2.102.10.10">
    <property type="entry name" value="Rieske [2Fe-2S] iron-sulphur domain"/>
    <property type="match status" value="1"/>
</dbReference>
<keyword evidence="9" id="KW-1185">Reference proteome</keyword>
<evidence type="ECO:0000256" key="5">
    <source>
        <dbReference type="ARBA" id="ARBA00023157"/>
    </source>
</evidence>
<keyword evidence="6" id="KW-0472">Membrane</keyword>
<evidence type="ECO:0000256" key="4">
    <source>
        <dbReference type="ARBA" id="ARBA00023014"/>
    </source>
</evidence>
<keyword evidence="4" id="KW-0411">Iron-sulfur</keyword>
<dbReference type="EMBL" id="BJXB01000025">
    <property type="protein sequence ID" value="GEM48849.1"/>
    <property type="molecule type" value="Genomic_DNA"/>
</dbReference>
<dbReference type="GO" id="GO:0051537">
    <property type="term" value="F:2 iron, 2 sulfur cluster binding"/>
    <property type="evidence" value="ECO:0007669"/>
    <property type="project" value="UniProtKB-KW"/>
</dbReference>
<keyword evidence="6" id="KW-0812">Transmembrane</keyword>
<proteinExistence type="predicted"/>
<protein>
    <submittedName>
        <fullName evidence="8">Cytochrome Complex iron-sulfur subunit</fullName>
    </submittedName>
</protein>
<evidence type="ECO:0000259" key="7">
    <source>
        <dbReference type="PROSITE" id="PS51296"/>
    </source>
</evidence>
<dbReference type="PANTHER" id="PTHR10134">
    <property type="entry name" value="CYTOCHROME B-C1 COMPLEX SUBUNIT RIESKE, MITOCHONDRIAL"/>
    <property type="match status" value="1"/>
</dbReference>
<dbReference type="AlphaFoldDB" id="A0A511N7N2"/>
<evidence type="ECO:0000313" key="9">
    <source>
        <dbReference type="Proteomes" id="UP000321306"/>
    </source>
</evidence>
<organism evidence="8 9">
    <name type="scientific">Deinococcus cellulosilyticus (strain DSM 18568 / NBRC 106333 / KACC 11606 / 5516J-15)</name>
    <dbReference type="NCBI Taxonomy" id="1223518"/>
    <lineage>
        <taxon>Bacteria</taxon>
        <taxon>Thermotogati</taxon>
        <taxon>Deinococcota</taxon>
        <taxon>Deinococci</taxon>
        <taxon>Deinococcales</taxon>
        <taxon>Deinococcaceae</taxon>
        <taxon>Deinococcus</taxon>
    </lineage>
</organism>
<name>A0A511N7N2_DEIC1</name>
<keyword evidence="1" id="KW-0001">2Fe-2S</keyword>
<dbReference type="Proteomes" id="UP000321306">
    <property type="component" value="Unassembled WGS sequence"/>
</dbReference>
<comment type="caution">
    <text evidence="8">The sequence shown here is derived from an EMBL/GenBank/DDBJ whole genome shotgun (WGS) entry which is preliminary data.</text>
</comment>
<dbReference type="GO" id="GO:0046872">
    <property type="term" value="F:metal ion binding"/>
    <property type="evidence" value="ECO:0007669"/>
    <property type="project" value="UniProtKB-KW"/>
</dbReference>
<keyword evidence="5" id="KW-1015">Disulfide bond</keyword>
<evidence type="ECO:0000256" key="1">
    <source>
        <dbReference type="ARBA" id="ARBA00022714"/>
    </source>
</evidence>
<evidence type="ECO:0000313" key="8">
    <source>
        <dbReference type="EMBL" id="GEM48849.1"/>
    </source>
</evidence>
<dbReference type="OrthoDB" id="9767869at2"/>